<dbReference type="Proteomes" id="UP000280066">
    <property type="component" value="Unassembled WGS sequence"/>
</dbReference>
<dbReference type="Pfam" id="PF03932">
    <property type="entry name" value="CutC"/>
    <property type="match status" value="1"/>
</dbReference>
<comment type="similarity">
    <text evidence="1 2">Belongs to the CutC family.</text>
</comment>
<comment type="caution">
    <text evidence="2">Once thought to be involved in copper homeostasis, experiments in E.coli have shown this is not the case.</text>
</comment>
<dbReference type="SUPFAM" id="SSF110395">
    <property type="entry name" value="CutC-like"/>
    <property type="match status" value="1"/>
</dbReference>
<dbReference type="RefSeq" id="WP_125430736.1">
    <property type="nucleotide sequence ID" value="NZ_RWIS01000008.1"/>
</dbReference>
<comment type="caution">
    <text evidence="3">The sequence shown here is derived from an EMBL/GenBank/DDBJ whole genome shotgun (WGS) entry which is preliminary data.</text>
</comment>
<name>A0A428JGM5_9BACT</name>
<sequence length="247" mass="25709">MRPRVLEICAGSVQSALAAEAGGAHRIELCQQLEQGGTTPSHGTLARVLARVRLPVFVLIRPRPGNFCYDAEELAVMAADIRHSRALGCAGIVLGALDEAGGVDRAGCRMLMEAAGHLPVTFHRAFDACPNQAQALEDVISLGCHRVLTAGGQPTAPQGLPQLAALVRQAAGRISVMPGAGLTPTTIQAVARYTGAHELHASAKKMVLGLSAARASEFDVPRWETDADSVRELVARLGADSGETAGA</sequence>
<gene>
    <name evidence="2" type="primary">cutC</name>
    <name evidence="3" type="ORF">EI290_12595</name>
</gene>
<keyword evidence="4" id="KW-1185">Reference proteome</keyword>
<dbReference type="InterPro" id="IPR036822">
    <property type="entry name" value="CutC-like_dom_sf"/>
</dbReference>
<evidence type="ECO:0000256" key="2">
    <source>
        <dbReference type="HAMAP-Rule" id="MF_00795"/>
    </source>
</evidence>
<accession>A0A428JGM5</accession>
<keyword evidence="2" id="KW-0963">Cytoplasm</keyword>
<evidence type="ECO:0000256" key="1">
    <source>
        <dbReference type="ARBA" id="ARBA00007768"/>
    </source>
</evidence>
<dbReference type="Gene3D" id="3.20.20.380">
    <property type="entry name" value="Copper homeostasis (CutC) domain"/>
    <property type="match status" value="1"/>
</dbReference>
<dbReference type="PANTHER" id="PTHR12598:SF0">
    <property type="entry name" value="COPPER HOMEOSTASIS PROTEIN CUTC HOMOLOG"/>
    <property type="match status" value="1"/>
</dbReference>
<dbReference type="PANTHER" id="PTHR12598">
    <property type="entry name" value="COPPER HOMEOSTASIS PROTEIN CUTC"/>
    <property type="match status" value="1"/>
</dbReference>
<organism evidence="3 4">
    <name type="scientific">Hymenobacter metallilatus</name>
    <dbReference type="NCBI Taxonomy" id="2493666"/>
    <lineage>
        <taxon>Bacteria</taxon>
        <taxon>Pseudomonadati</taxon>
        <taxon>Bacteroidota</taxon>
        <taxon>Cytophagia</taxon>
        <taxon>Cytophagales</taxon>
        <taxon>Hymenobacteraceae</taxon>
        <taxon>Hymenobacter</taxon>
    </lineage>
</organism>
<dbReference type="EMBL" id="RWIS01000008">
    <property type="protein sequence ID" value="RSK31666.1"/>
    <property type="molecule type" value="Genomic_DNA"/>
</dbReference>
<dbReference type="GO" id="GO:0005737">
    <property type="term" value="C:cytoplasm"/>
    <property type="evidence" value="ECO:0007669"/>
    <property type="project" value="UniProtKB-SubCell"/>
</dbReference>
<dbReference type="FunFam" id="3.20.20.380:FF:000001">
    <property type="entry name" value="Copper homeostasis protein CutC"/>
    <property type="match status" value="1"/>
</dbReference>
<evidence type="ECO:0000313" key="4">
    <source>
        <dbReference type="Proteomes" id="UP000280066"/>
    </source>
</evidence>
<protein>
    <recommendedName>
        <fullName evidence="2">PF03932 family protein CutC</fullName>
    </recommendedName>
</protein>
<dbReference type="OrthoDB" id="9815677at2"/>
<dbReference type="InterPro" id="IPR005627">
    <property type="entry name" value="CutC-like"/>
</dbReference>
<dbReference type="GO" id="GO:0005507">
    <property type="term" value="F:copper ion binding"/>
    <property type="evidence" value="ECO:0007669"/>
    <property type="project" value="TreeGrafter"/>
</dbReference>
<evidence type="ECO:0000313" key="3">
    <source>
        <dbReference type="EMBL" id="RSK31666.1"/>
    </source>
</evidence>
<dbReference type="HAMAP" id="MF_00795">
    <property type="entry name" value="CutC"/>
    <property type="match status" value="1"/>
</dbReference>
<dbReference type="AlphaFoldDB" id="A0A428JGM5"/>
<reference evidence="3 4" key="1">
    <citation type="submission" date="2018-12" db="EMBL/GenBank/DDBJ databases">
        <authorList>
            <person name="Feng G."/>
            <person name="Zhu H."/>
        </authorList>
    </citation>
    <scope>NUCLEOTIDE SEQUENCE [LARGE SCALE GENOMIC DNA]</scope>
    <source>
        <strain evidence="3 4">9PBR-2</strain>
    </source>
</reference>
<comment type="subcellular location">
    <subcellularLocation>
        <location evidence="2">Cytoplasm</location>
    </subcellularLocation>
</comment>
<proteinExistence type="inferred from homology"/>